<gene>
    <name evidence="1" type="ORF">LPJ61_005302</name>
</gene>
<dbReference type="EMBL" id="JANBOI010001659">
    <property type="protein sequence ID" value="KAJ1726270.1"/>
    <property type="molecule type" value="Genomic_DNA"/>
</dbReference>
<sequence>MIEFIQRLPNLVGLIFPTLDMDNVQTDISVPETGDHAPIEPYNAKLTGMALNYKYDNHSPDLAASIAKHLLLKIPTLTKFFAYQTPVQPVLEFAMS</sequence>
<dbReference type="AlphaFoldDB" id="A0A9W8CTW7"/>
<dbReference type="Proteomes" id="UP001143981">
    <property type="component" value="Unassembled WGS sequence"/>
</dbReference>
<reference evidence="1" key="1">
    <citation type="submission" date="2022-07" db="EMBL/GenBank/DDBJ databases">
        <title>Phylogenomic reconstructions and comparative analyses of Kickxellomycotina fungi.</title>
        <authorList>
            <person name="Reynolds N.K."/>
            <person name="Stajich J.E."/>
            <person name="Barry K."/>
            <person name="Grigoriev I.V."/>
            <person name="Crous P."/>
            <person name="Smith M.E."/>
        </authorList>
    </citation>
    <scope>NUCLEOTIDE SEQUENCE</scope>
    <source>
        <strain evidence="1">BCRC 34381</strain>
    </source>
</reference>
<organism evidence="1 2">
    <name type="scientific">Coemansia biformis</name>
    <dbReference type="NCBI Taxonomy" id="1286918"/>
    <lineage>
        <taxon>Eukaryota</taxon>
        <taxon>Fungi</taxon>
        <taxon>Fungi incertae sedis</taxon>
        <taxon>Zoopagomycota</taxon>
        <taxon>Kickxellomycotina</taxon>
        <taxon>Kickxellomycetes</taxon>
        <taxon>Kickxellales</taxon>
        <taxon>Kickxellaceae</taxon>
        <taxon>Coemansia</taxon>
    </lineage>
</organism>
<keyword evidence="2" id="KW-1185">Reference proteome</keyword>
<protein>
    <submittedName>
        <fullName evidence="1">Uncharacterized protein</fullName>
    </submittedName>
</protein>
<name>A0A9W8CTW7_9FUNG</name>
<comment type="caution">
    <text evidence="1">The sequence shown here is derived from an EMBL/GenBank/DDBJ whole genome shotgun (WGS) entry which is preliminary data.</text>
</comment>
<proteinExistence type="predicted"/>
<evidence type="ECO:0000313" key="1">
    <source>
        <dbReference type="EMBL" id="KAJ1726270.1"/>
    </source>
</evidence>
<accession>A0A9W8CTW7</accession>
<evidence type="ECO:0000313" key="2">
    <source>
        <dbReference type="Proteomes" id="UP001143981"/>
    </source>
</evidence>
<feature type="non-terminal residue" evidence="1">
    <location>
        <position position="96"/>
    </location>
</feature>
<dbReference type="OrthoDB" id="5664002at2759"/>